<dbReference type="AlphaFoldDB" id="H2CG44"/>
<dbReference type="Pfam" id="PF01872">
    <property type="entry name" value="RibD_C"/>
    <property type="match status" value="1"/>
</dbReference>
<name>H2CG44_9LEPT</name>
<dbReference type="EMBL" id="JH597773">
    <property type="protein sequence ID" value="EHQ05725.1"/>
    <property type="molecule type" value="Genomic_DNA"/>
</dbReference>
<protein>
    <submittedName>
        <fullName evidence="2">Bifunctional deaminase-reductase domain protein</fullName>
    </submittedName>
</protein>
<dbReference type="RefSeq" id="WP_002770639.1">
    <property type="nucleotide sequence ID" value="NZ_JH597773.1"/>
</dbReference>
<dbReference type="GO" id="GO:0008703">
    <property type="term" value="F:5-amino-6-(5-phosphoribosylamino)uracil reductase activity"/>
    <property type="evidence" value="ECO:0007669"/>
    <property type="project" value="InterPro"/>
</dbReference>
<feature type="domain" description="Bacterial bifunctional deaminase-reductase C-terminal" evidence="1">
    <location>
        <begin position="5"/>
        <end position="167"/>
    </location>
</feature>
<dbReference type="STRING" id="183.GCA_002009735_01508"/>
<evidence type="ECO:0000313" key="3">
    <source>
        <dbReference type="Proteomes" id="UP000005737"/>
    </source>
</evidence>
<gene>
    <name evidence="2" type="ORF">Lepil_1027</name>
</gene>
<proteinExistence type="predicted"/>
<dbReference type="Proteomes" id="UP000005737">
    <property type="component" value="Unassembled WGS sequence"/>
</dbReference>
<dbReference type="Gene3D" id="3.40.430.10">
    <property type="entry name" value="Dihydrofolate Reductase, subunit A"/>
    <property type="match status" value="1"/>
</dbReference>
<dbReference type="SUPFAM" id="SSF53597">
    <property type="entry name" value="Dihydrofolate reductase-like"/>
    <property type="match status" value="1"/>
</dbReference>
<evidence type="ECO:0000259" key="1">
    <source>
        <dbReference type="Pfam" id="PF01872"/>
    </source>
</evidence>
<dbReference type="PANTHER" id="PTHR38011">
    <property type="entry name" value="DIHYDROFOLATE REDUCTASE FAMILY PROTEIN (AFU_ORTHOLOGUE AFUA_8G06820)"/>
    <property type="match status" value="1"/>
</dbReference>
<dbReference type="HOGENOM" id="CLU_043966_4_3_12"/>
<dbReference type="InterPro" id="IPR050765">
    <property type="entry name" value="Riboflavin_Biosynth_HTPR"/>
</dbReference>
<dbReference type="InterPro" id="IPR024072">
    <property type="entry name" value="DHFR-like_dom_sf"/>
</dbReference>
<keyword evidence="3" id="KW-1185">Reference proteome</keyword>
<dbReference type="GO" id="GO:0009231">
    <property type="term" value="P:riboflavin biosynthetic process"/>
    <property type="evidence" value="ECO:0007669"/>
    <property type="project" value="InterPro"/>
</dbReference>
<sequence length="177" mass="19673">MPSRITLHMVTSLDGFIATSDGSMDWFEFTSPYERGVEEEDAAQFLSGIDCYIMGSHTYELARQVGWPYGDTPVIVLTGRKLPVTKENVRFYSGEIPELLKGLPYQNTYLVGGAKVCREFLRLNLVDELCLTTIPMLLGSGLPLFESGSAQTRLALKDCKAYKNGLVETRYTIGKGL</sequence>
<organism evidence="2 3">
    <name type="scientific">Leptonema illini DSM 21528</name>
    <dbReference type="NCBI Taxonomy" id="929563"/>
    <lineage>
        <taxon>Bacteria</taxon>
        <taxon>Pseudomonadati</taxon>
        <taxon>Spirochaetota</taxon>
        <taxon>Spirochaetia</taxon>
        <taxon>Leptospirales</taxon>
        <taxon>Leptospiraceae</taxon>
        <taxon>Leptonema</taxon>
    </lineage>
</organism>
<dbReference type="PANTHER" id="PTHR38011:SF11">
    <property type="entry name" value="2,5-DIAMINO-6-RIBOSYLAMINO-4(3H)-PYRIMIDINONE 5'-PHOSPHATE REDUCTASE"/>
    <property type="match status" value="1"/>
</dbReference>
<evidence type="ECO:0000313" key="2">
    <source>
        <dbReference type="EMBL" id="EHQ05725.1"/>
    </source>
</evidence>
<reference evidence="2 3" key="1">
    <citation type="submission" date="2011-10" db="EMBL/GenBank/DDBJ databases">
        <title>The Improved High-Quality Draft genome of Leptonema illini DSM 21528.</title>
        <authorList>
            <consortium name="US DOE Joint Genome Institute (JGI-PGF)"/>
            <person name="Lucas S."/>
            <person name="Copeland A."/>
            <person name="Lapidus A."/>
            <person name="Glavina del Rio T."/>
            <person name="Dalin E."/>
            <person name="Tice H."/>
            <person name="Bruce D."/>
            <person name="Goodwin L."/>
            <person name="Pitluck S."/>
            <person name="Peters L."/>
            <person name="Mikhailova N."/>
            <person name="Held B."/>
            <person name="Kyrpides N."/>
            <person name="Mavromatis K."/>
            <person name="Ivanova N."/>
            <person name="Markowitz V."/>
            <person name="Cheng J.-F."/>
            <person name="Hugenholtz P."/>
            <person name="Woyke T."/>
            <person name="Wu D."/>
            <person name="Gronow S."/>
            <person name="Wellnitz S."/>
            <person name="Brambilla E.-M."/>
            <person name="Klenk H.-P."/>
            <person name="Eisen J.A."/>
        </authorList>
    </citation>
    <scope>NUCLEOTIDE SEQUENCE [LARGE SCALE GENOMIC DNA]</scope>
    <source>
        <strain evidence="2 3">DSM 21528</strain>
    </source>
</reference>
<dbReference type="InterPro" id="IPR002734">
    <property type="entry name" value="RibDG_C"/>
</dbReference>
<accession>H2CG44</accession>